<sequence>MSASKPPLEALDLTHVLYDPTSNLALALALATLSPILLMANAHLTTLNPSSQACYGALTVVTRDFLILNMWIGQLGCEAFNYILKHAIKQERPSSTVGGTYGFPSSHSQFMGYFASYMLLHLYFRHRFVSFGIPFLDLLWASLPRLFLIANHRFHLGYHTPSQILWGLGIGVLLGIAYYGISERIPFLYPKSIPGRLRKWLLGSPLFTWLRIVDGWAVWTDGGHETKYKKWREMWNKQKRA</sequence>
<keyword evidence="1" id="KW-0812">Transmembrane</keyword>
<dbReference type="PANTHER" id="PTHR14969">
    <property type="entry name" value="SPHINGOSINE-1-PHOSPHATE PHOSPHOHYDROLASE"/>
    <property type="match status" value="1"/>
</dbReference>
<protein>
    <recommendedName>
        <fullName evidence="2">Phosphatidic acid phosphatase type 2/haloperoxidase domain-containing protein</fullName>
    </recommendedName>
</protein>
<evidence type="ECO:0000256" key="1">
    <source>
        <dbReference type="SAM" id="Phobius"/>
    </source>
</evidence>
<dbReference type="HOGENOM" id="CLU_074922_0_0_1"/>
<proteinExistence type="predicted"/>
<dbReference type="Proteomes" id="UP000054097">
    <property type="component" value="Unassembled WGS sequence"/>
</dbReference>
<keyword evidence="1" id="KW-1133">Transmembrane helix</keyword>
<name>A0A0C3BRX2_SERVB</name>
<gene>
    <name evidence="3" type="ORF">M408DRAFT_303148</name>
</gene>
<dbReference type="PANTHER" id="PTHR14969:SF59">
    <property type="entry name" value="DOLICHYLDIPHOSPHATASE"/>
    <property type="match status" value="1"/>
</dbReference>
<keyword evidence="1" id="KW-0472">Membrane</keyword>
<dbReference type="SMART" id="SM00014">
    <property type="entry name" value="acidPPc"/>
    <property type="match status" value="1"/>
</dbReference>
<accession>A0A0C3BRX2</accession>
<dbReference type="UniPathway" id="UPA00378"/>
<dbReference type="GO" id="GO:0042392">
    <property type="term" value="F:sphingosine-1-phosphate phosphatase activity"/>
    <property type="evidence" value="ECO:0007669"/>
    <property type="project" value="TreeGrafter"/>
</dbReference>
<feature type="transmembrane region" description="Helical" evidence="1">
    <location>
        <begin position="163"/>
        <end position="181"/>
    </location>
</feature>
<reference evidence="3 4" key="1">
    <citation type="submission" date="2014-04" db="EMBL/GenBank/DDBJ databases">
        <authorList>
            <consortium name="DOE Joint Genome Institute"/>
            <person name="Kuo A."/>
            <person name="Zuccaro A."/>
            <person name="Kohler A."/>
            <person name="Nagy L.G."/>
            <person name="Floudas D."/>
            <person name="Copeland A."/>
            <person name="Barry K.W."/>
            <person name="Cichocki N."/>
            <person name="Veneault-Fourrey C."/>
            <person name="LaButti K."/>
            <person name="Lindquist E.A."/>
            <person name="Lipzen A."/>
            <person name="Lundell T."/>
            <person name="Morin E."/>
            <person name="Murat C."/>
            <person name="Sun H."/>
            <person name="Tunlid A."/>
            <person name="Henrissat B."/>
            <person name="Grigoriev I.V."/>
            <person name="Hibbett D.S."/>
            <person name="Martin F."/>
            <person name="Nordberg H.P."/>
            <person name="Cantor M.N."/>
            <person name="Hua S.X."/>
        </authorList>
    </citation>
    <scope>NUCLEOTIDE SEQUENCE [LARGE SCALE GENOMIC DNA]</scope>
    <source>
        <strain evidence="3 4">MAFF 305830</strain>
    </source>
</reference>
<dbReference type="InterPro" id="IPR000326">
    <property type="entry name" value="PAP2/HPO"/>
</dbReference>
<dbReference type="SUPFAM" id="SSF48317">
    <property type="entry name" value="Acid phosphatase/Vanadium-dependent haloperoxidase"/>
    <property type="match status" value="1"/>
</dbReference>
<keyword evidence="4" id="KW-1185">Reference proteome</keyword>
<dbReference type="Pfam" id="PF01569">
    <property type="entry name" value="PAP2"/>
    <property type="match status" value="1"/>
</dbReference>
<reference evidence="4" key="2">
    <citation type="submission" date="2015-01" db="EMBL/GenBank/DDBJ databases">
        <title>Evolutionary Origins and Diversification of the Mycorrhizal Mutualists.</title>
        <authorList>
            <consortium name="DOE Joint Genome Institute"/>
            <consortium name="Mycorrhizal Genomics Consortium"/>
            <person name="Kohler A."/>
            <person name="Kuo A."/>
            <person name="Nagy L.G."/>
            <person name="Floudas D."/>
            <person name="Copeland A."/>
            <person name="Barry K.W."/>
            <person name="Cichocki N."/>
            <person name="Veneault-Fourrey C."/>
            <person name="LaButti K."/>
            <person name="Lindquist E.A."/>
            <person name="Lipzen A."/>
            <person name="Lundell T."/>
            <person name="Morin E."/>
            <person name="Murat C."/>
            <person name="Riley R."/>
            <person name="Ohm R."/>
            <person name="Sun H."/>
            <person name="Tunlid A."/>
            <person name="Henrissat B."/>
            <person name="Grigoriev I.V."/>
            <person name="Hibbett D.S."/>
            <person name="Martin F."/>
        </authorList>
    </citation>
    <scope>NUCLEOTIDE SEQUENCE [LARGE SCALE GENOMIC DNA]</scope>
    <source>
        <strain evidence="4">MAFF 305830</strain>
    </source>
</reference>
<organism evidence="3 4">
    <name type="scientific">Serendipita vermifera MAFF 305830</name>
    <dbReference type="NCBI Taxonomy" id="933852"/>
    <lineage>
        <taxon>Eukaryota</taxon>
        <taxon>Fungi</taxon>
        <taxon>Dikarya</taxon>
        <taxon>Basidiomycota</taxon>
        <taxon>Agaricomycotina</taxon>
        <taxon>Agaricomycetes</taxon>
        <taxon>Sebacinales</taxon>
        <taxon>Serendipitaceae</taxon>
        <taxon>Serendipita</taxon>
    </lineage>
</organism>
<evidence type="ECO:0000313" key="3">
    <source>
        <dbReference type="EMBL" id="KIM34121.1"/>
    </source>
</evidence>
<dbReference type="Gene3D" id="1.20.144.10">
    <property type="entry name" value="Phosphatidic acid phosphatase type 2/haloperoxidase"/>
    <property type="match status" value="1"/>
</dbReference>
<dbReference type="AlphaFoldDB" id="A0A0C3BRX2"/>
<feature type="transmembrane region" description="Helical" evidence="1">
    <location>
        <begin position="128"/>
        <end position="151"/>
    </location>
</feature>
<dbReference type="EMBL" id="KN824277">
    <property type="protein sequence ID" value="KIM34121.1"/>
    <property type="molecule type" value="Genomic_DNA"/>
</dbReference>
<feature type="domain" description="Phosphatidic acid phosphatase type 2/haloperoxidase" evidence="2">
    <location>
        <begin position="65"/>
        <end position="179"/>
    </location>
</feature>
<dbReference type="InterPro" id="IPR036938">
    <property type="entry name" value="PAP2/HPO_sf"/>
</dbReference>
<evidence type="ECO:0000259" key="2">
    <source>
        <dbReference type="SMART" id="SM00014"/>
    </source>
</evidence>
<feature type="transmembrane region" description="Helical" evidence="1">
    <location>
        <begin position="20"/>
        <end position="40"/>
    </location>
</feature>
<evidence type="ECO:0000313" key="4">
    <source>
        <dbReference type="Proteomes" id="UP000054097"/>
    </source>
</evidence>
<dbReference type="OrthoDB" id="302705at2759"/>
<dbReference type="STRING" id="933852.A0A0C3BRX2"/>